<feature type="region of interest" description="Disordered" evidence="2">
    <location>
        <begin position="1008"/>
        <end position="1164"/>
    </location>
</feature>
<evidence type="ECO:0000256" key="1">
    <source>
        <dbReference type="SAM" id="Coils"/>
    </source>
</evidence>
<feature type="compositionally biased region" description="Basic and acidic residues" evidence="2">
    <location>
        <begin position="1215"/>
        <end position="1230"/>
    </location>
</feature>
<feature type="compositionally biased region" description="Polar residues" evidence="2">
    <location>
        <begin position="1320"/>
        <end position="1330"/>
    </location>
</feature>
<proteinExistence type="predicted"/>
<feature type="region of interest" description="Disordered" evidence="2">
    <location>
        <begin position="866"/>
        <end position="902"/>
    </location>
</feature>
<feature type="compositionally biased region" description="Polar residues" evidence="2">
    <location>
        <begin position="1718"/>
        <end position="1729"/>
    </location>
</feature>
<evidence type="ECO:0000313" key="5">
    <source>
        <dbReference type="EMBL" id="KAB1064446.1"/>
    </source>
</evidence>
<feature type="compositionally biased region" description="Acidic residues" evidence="2">
    <location>
        <begin position="1690"/>
        <end position="1702"/>
    </location>
</feature>
<feature type="compositionally biased region" description="Basic and acidic residues" evidence="2">
    <location>
        <begin position="744"/>
        <end position="754"/>
    </location>
</feature>
<feature type="compositionally biased region" description="Basic and acidic residues" evidence="2">
    <location>
        <begin position="1981"/>
        <end position="1990"/>
    </location>
</feature>
<evidence type="ECO:0000313" key="6">
    <source>
        <dbReference type="Proteomes" id="UP000435357"/>
    </source>
</evidence>
<evidence type="ECO:0000256" key="3">
    <source>
        <dbReference type="SAM" id="SignalP"/>
    </source>
</evidence>
<dbReference type="SUPFAM" id="SSF48452">
    <property type="entry name" value="TPR-like"/>
    <property type="match status" value="1"/>
</dbReference>
<feature type="compositionally biased region" description="Basic and acidic residues" evidence="2">
    <location>
        <begin position="1580"/>
        <end position="1591"/>
    </location>
</feature>
<keyword evidence="3" id="KW-0732">Signal</keyword>
<feature type="region of interest" description="Disordered" evidence="2">
    <location>
        <begin position="1378"/>
        <end position="1414"/>
    </location>
</feature>
<evidence type="ECO:0000256" key="2">
    <source>
        <dbReference type="SAM" id="MobiDB-lite"/>
    </source>
</evidence>
<feature type="compositionally biased region" description="Basic and acidic residues" evidence="2">
    <location>
        <begin position="828"/>
        <end position="842"/>
    </location>
</feature>
<feature type="region of interest" description="Disordered" evidence="2">
    <location>
        <begin position="1981"/>
        <end position="2018"/>
    </location>
</feature>
<sequence length="2098" mass="240039">MFRNGGKLVLLFATLLFTITAVAQDRDTKQTEKRAQELFEKGQYSEAKKLYSNLVSLYPKEPNYNFKYGACILYTSPDKTKALKYLDYAVSRPDVEPLGFYYAAQGYHYNYRFEKAINYYEQFSDKGSNRTVEDLNTSRKIQMCQNGQQLFQNVTQPIVKNVKSISSSDFYLSYKFENAPYKFLKTLNSILTDEDEDREYKGIMYKHNDRDTVWYASYGEDGGSGLDIYFARVNENGELKDQTKLPRSINTPYDEEFPFFNYSTNTLYFASKGHTSMGGYDIFRSEYDPATNSWSDPENMDYAINTPDDDFLYAVSPDEKEAIFTSSRNNDFGKVNVYTIDPVKRPLQQVIISGKFESEKYDLANITVQRMPSEEEVGTYKSDLKEGSYVFQLKGGEKYRFLVKPDNSDVTHAGMVEVPELTELRPLKQEMKIVDEDGSDRLIIKNLFDEKATEEDEELIANFLSNSASLSPTKVSKNINKTNDEIIAEVEEGANKLEKRKNKFADLRDKAYQLASDKLDEAKQLKNEGELSGDKKEQYEQLIFEANTSTALAQQLERERIKTEKDEERYRNTSTQLKDFKSNNNREEIIKNYEELNSQKLIPKKEPLGVAKRNFRDQSERNETNARELRNRYADLQAAEKETQKNIDFYEGQAERARKKRDREQYELQAQNAKAELEDVRSELERVEPKLKKETTQANQSQKHLAYMDEVSENLKDVEVHDIPDQQKRDLEKRTDEESIALLETKEAVEIKDVELEDDSLQLAQQSPGETEQTQETEEPAESESVEQTEQDEVQESAQQEETQDSAGSKSEQTKPKNQVPENYEPYFAEKEEQAASIPQKDKSLLAKAQVQEDKLKTIENEIDELENQENLSGDQERKLSRLKSERAEVNNQLKQTKEEFDQNRKTLQDYLPDNDMMEYTSVQDLEDKYFFDYGSVSDSTVTGKLRDLNDVNERYVQDVVNYKKEIEQSMSEVDEGSAEYQKLQNELEALEKTEKIKKEFSDYNEELLATASEFESEQPSGDEGEQIAQTDPIEQQTSQSEPEEQEETPVTEEQPEEATAQEQTPDSEEFEELEEETAVAAEEAEDQPADEETLAQETEPAETEEQAQTNEAVEDPAEEETLAEETQPEKTEEQAQVEESGDYGNYTEEELRNENFTLGESKYRKQYSDEINNIEYDSQLERAQKVKSINEEWLADIEKEIAVIQYNIDQSGSDETREALNGKLEELQSQKRSKERQIDLNDRVIAQLDDSEGGGEIADAESPETDTQEEQTDVETESQPETEEAPIQEEQQSEPQEQPEEDLASEETSFDDEDEPMQTVVSTNYSQGGSSSGEKDRSDFEIQKNAAVDKALTNEVNKFEREYKQAEVRYDSLLSARDSLSDAARDAKRRERKEIEETRENVQQQINDYSDVIERKKNKLDQSKKAKKLAMKYPESDLMSETYQDSAQALDREAQLLEQEANDLRDQAGNAKRKDRDQLIRQAEVLDVRADDKKEEAQKMRDMADGVKPLEEKVLTLSSPMSKKLVVDMSSSEKVLTENEQQEIQQSEPYQNYQQAKEDYDTKIQEATVIYEKAQQKQSEAEQKAKRANELEAQNGDEQEIEQLRDQSEDLMRESEELFVEGRQKEGEAYYDLNMARKELNEIEDERMRENTLAYVGQNFKTLGTQAEETDEPQSEPSEEQEQQIAQAEETELPETVEDTPQETATESQPDRVELSGSASGLTQFPRNLNGSLFSSEVDGSAYSENNPIPINAEMPQGIAYRVQIGAFRNPIPQNTFAGIQPIMGETAGNGITRYFAGLFSDYNSADEAKDVIRSFGYSDAFVVAYNSGDRISVTQARNAEGTDQVAQQETTQPAQITEEARAAQQRNLAKEVILPVSPIDFAIEENPSNIEIASVENRGELFFTIQIGVFRDNVEPRDNFNFNPLNRDNIGNGTVRYSTGIYADLENAVEAKNQVRQTIPDAFVTAYYQGERITIKRALELGSDREETTTEETPQETTNDQNQTEEQPTTVTEAPDGIEEGQFTVQVGPYVGQVPIEQAREILNMTSRGINIEKNGNETRYQIGKFDSEAEAENLARELSEKGMKQPNVVKFVGSE</sequence>
<keyword evidence="6" id="KW-1185">Reference proteome</keyword>
<feature type="compositionally biased region" description="Polar residues" evidence="2">
    <location>
        <begin position="796"/>
        <end position="821"/>
    </location>
</feature>
<feature type="compositionally biased region" description="Acidic residues" evidence="2">
    <location>
        <begin position="1066"/>
        <end position="1106"/>
    </location>
</feature>
<feature type="region of interest" description="Disordered" evidence="2">
    <location>
        <begin position="1211"/>
        <end position="1343"/>
    </location>
</feature>
<keyword evidence="1" id="KW-0175">Coiled coil</keyword>
<feature type="compositionally biased region" description="Basic and acidic residues" evidence="2">
    <location>
        <begin position="713"/>
        <end position="737"/>
    </location>
</feature>
<feature type="compositionally biased region" description="Acidic residues" evidence="2">
    <location>
        <begin position="1298"/>
        <end position="1317"/>
    </location>
</feature>
<feature type="region of interest" description="Disordered" evidence="2">
    <location>
        <begin position="1535"/>
        <end position="1557"/>
    </location>
</feature>
<feature type="compositionally biased region" description="Acidic residues" evidence="2">
    <location>
        <begin position="1669"/>
        <end position="1683"/>
    </location>
</feature>
<feature type="compositionally biased region" description="Basic and acidic residues" evidence="2">
    <location>
        <begin position="875"/>
        <end position="889"/>
    </location>
</feature>
<accession>A0A6N6MB38</accession>
<dbReference type="EMBL" id="WACR01000005">
    <property type="protein sequence ID" value="KAB1064446.1"/>
    <property type="molecule type" value="Genomic_DNA"/>
</dbReference>
<dbReference type="Proteomes" id="UP000435357">
    <property type="component" value="Unassembled WGS sequence"/>
</dbReference>
<comment type="caution">
    <text evidence="5">The sequence shown here is derived from an EMBL/GenBank/DDBJ whole genome shotgun (WGS) entry which is preliminary data.</text>
</comment>
<dbReference type="Pfam" id="PF05036">
    <property type="entry name" value="SPOR"/>
    <property type="match status" value="1"/>
</dbReference>
<feature type="compositionally biased region" description="Acidic residues" evidence="2">
    <location>
        <begin position="1015"/>
        <end position="1026"/>
    </location>
</feature>
<dbReference type="SUPFAM" id="SSF82171">
    <property type="entry name" value="DPP6 N-terminal domain-like"/>
    <property type="match status" value="1"/>
</dbReference>
<dbReference type="PROSITE" id="PS51724">
    <property type="entry name" value="SPOR"/>
    <property type="match status" value="1"/>
</dbReference>
<feature type="compositionally biased region" description="Acidic residues" evidence="2">
    <location>
        <begin position="1113"/>
        <end position="1124"/>
    </location>
</feature>
<feature type="signal peptide" evidence="3">
    <location>
        <begin position="1"/>
        <end position="23"/>
    </location>
</feature>
<dbReference type="InterPro" id="IPR007730">
    <property type="entry name" value="SPOR-like_dom"/>
</dbReference>
<feature type="chain" id="PRO_5027121298" description="SPOR domain-containing protein" evidence="3">
    <location>
        <begin position="24"/>
        <end position="2098"/>
    </location>
</feature>
<feature type="compositionally biased region" description="Polar residues" evidence="2">
    <location>
        <begin position="1535"/>
        <end position="1556"/>
    </location>
</feature>
<organism evidence="5 6">
    <name type="scientific">Salibacter halophilus</name>
    <dbReference type="NCBI Taxonomy" id="1803916"/>
    <lineage>
        <taxon>Bacteria</taxon>
        <taxon>Pseudomonadati</taxon>
        <taxon>Bacteroidota</taxon>
        <taxon>Flavobacteriia</taxon>
        <taxon>Flavobacteriales</taxon>
        <taxon>Salibacteraceae</taxon>
        <taxon>Salibacter</taxon>
    </lineage>
</organism>
<feature type="region of interest" description="Disordered" evidence="2">
    <location>
        <begin position="1667"/>
        <end position="1729"/>
    </location>
</feature>
<feature type="domain" description="SPOR" evidence="4">
    <location>
        <begin position="2019"/>
        <end position="2094"/>
    </location>
</feature>
<feature type="compositionally biased region" description="Acidic residues" evidence="2">
    <location>
        <begin position="773"/>
        <end position="795"/>
    </location>
</feature>
<dbReference type="RefSeq" id="WP_151167623.1">
    <property type="nucleotide sequence ID" value="NZ_WACR01000005.1"/>
</dbReference>
<feature type="compositionally biased region" description="Basic and acidic residues" evidence="2">
    <location>
        <begin position="675"/>
        <end position="695"/>
    </location>
</feature>
<feature type="coiled-coil region" evidence="1">
    <location>
        <begin position="946"/>
        <end position="1001"/>
    </location>
</feature>
<feature type="compositionally biased region" description="Low complexity" evidence="2">
    <location>
        <begin position="1997"/>
        <end position="2012"/>
    </location>
</feature>
<feature type="compositionally biased region" description="Acidic residues" evidence="2">
    <location>
        <begin position="1250"/>
        <end position="1288"/>
    </location>
</feature>
<dbReference type="Gene3D" id="1.25.40.10">
    <property type="entry name" value="Tetratricopeptide repeat domain"/>
    <property type="match status" value="1"/>
</dbReference>
<dbReference type="OrthoDB" id="9790815at2"/>
<feature type="compositionally biased region" description="Basic and acidic residues" evidence="2">
    <location>
        <begin position="1334"/>
        <end position="1343"/>
    </location>
</feature>
<feature type="compositionally biased region" description="Acidic residues" evidence="2">
    <location>
        <begin position="1042"/>
        <end position="1057"/>
    </location>
</feature>
<feature type="compositionally biased region" description="Basic and acidic residues" evidence="2">
    <location>
        <begin position="1380"/>
        <end position="1401"/>
    </location>
</feature>
<protein>
    <recommendedName>
        <fullName evidence="4">SPOR domain-containing protein</fullName>
    </recommendedName>
</protein>
<gene>
    <name evidence="5" type="ORF">F3059_07040</name>
</gene>
<feature type="coiled-coil region" evidence="1">
    <location>
        <begin position="487"/>
        <end position="528"/>
    </location>
</feature>
<dbReference type="GO" id="GO:0042834">
    <property type="term" value="F:peptidoglycan binding"/>
    <property type="evidence" value="ECO:0007669"/>
    <property type="project" value="InterPro"/>
</dbReference>
<dbReference type="InterPro" id="IPR011990">
    <property type="entry name" value="TPR-like_helical_dom_sf"/>
</dbReference>
<name>A0A6N6MB38_9FLAO</name>
<feature type="region of interest" description="Disordered" evidence="2">
    <location>
        <begin position="660"/>
        <end position="842"/>
    </location>
</feature>
<feature type="region of interest" description="Disordered" evidence="2">
    <location>
        <begin position="1576"/>
        <end position="1604"/>
    </location>
</feature>
<evidence type="ECO:0000259" key="4">
    <source>
        <dbReference type="PROSITE" id="PS51724"/>
    </source>
</evidence>
<reference evidence="5 6" key="1">
    <citation type="submission" date="2019-09" db="EMBL/GenBank/DDBJ databases">
        <title>Genomes of Cryomorphaceae.</title>
        <authorList>
            <person name="Bowman J.P."/>
        </authorList>
    </citation>
    <scope>NUCLEOTIDE SEQUENCE [LARGE SCALE GENOMIC DNA]</scope>
    <source>
        <strain evidence="5 6">KCTC 52047</strain>
    </source>
</reference>